<evidence type="ECO:0000256" key="7">
    <source>
        <dbReference type="ARBA" id="ARBA00022490"/>
    </source>
</evidence>
<feature type="binding site" evidence="13 15">
    <location>
        <position position="302"/>
    </location>
    <ligand>
        <name>ATP</name>
        <dbReference type="ChEBI" id="CHEBI:30616"/>
    </ligand>
</feature>
<evidence type="ECO:0000313" key="21">
    <source>
        <dbReference type="Proteomes" id="UP000032287"/>
    </source>
</evidence>
<dbReference type="GO" id="GO:0004618">
    <property type="term" value="F:phosphoglycerate kinase activity"/>
    <property type="evidence" value="ECO:0007669"/>
    <property type="project" value="UniProtKB-UniRule"/>
</dbReference>
<dbReference type="PIRSF" id="PIRSF000724">
    <property type="entry name" value="Pgk"/>
    <property type="match status" value="1"/>
</dbReference>
<comment type="catalytic activity">
    <reaction evidence="1 13 16">
        <text>(2R)-3-phosphoglycerate + ATP = (2R)-3-phospho-glyceroyl phosphate + ADP</text>
        <dbReference type="Rhea" id="RHEA:14801"/>
        <dbReference type="ChEBI" id="CHEBI:30616"/>
        <dbReference type="ChEBI" id="CHEBI:57604"/>
        <dbReference type="ChEBI" id="CHEBI:58272"/>
        <dbReference type="ChEBI" id="CHEBI:456216"/>
        <dbReference type="EC" id="2.7.2.3"/>
    </reaction>
</comment>
<feature type="binding site" evidence="13 14">
    <location>
        <begin position="63"/>
        <end position="66"/>
    </location>
    <ligand>
        <name>substrate</name>
    </ligand>
</feature>
<feature type="binding site" evidence="14">
    <location>
        <position position="164"/>
    </location>
    <ligand>
        <name>(2R)-3-phosphoglycerate</name>
        <dbReference type="ChEBI" id="CHEBI:58272"/>
    </ligand>
</feature>
<evidence type="ECO:0000256" key="8">
    <source>
        <dbReference type="ARBA" id="ARBA00022679"/>
    </source>
</evidence>
<dbReference type="Gene3D" id="3.40.50.1260">
    <property type="entry name" value="Phosphoglycerate kinase, N-terminal domain"/>
    <property type="match status" value="2"/>
</dbReference>
<dbReference type="EMBL" id="JWHU01000038">
    <property type="protein sequence ID" value="KIU19413.1"/>
    <property type="molecule type" value="Genomic_DNA"/>
</dbReference>
<dbReference type="InterPro" id="IPR015824">
    <property type="entry name" value="Phosphoglycerate_kinase_N"/>
</dbReference>
<keyword evidence="8 13" id="KW-0808">Transferase</keyword>
<comment type="subunit">
    <text evidence="13">Monomer.</text>
</comment>
<dbReference type="GO" id="GO:0006094">
    <property type="term" value="P:gluconeogenesis"/>
    <property type="evidence" value="ECO:0007669"/>
    <property type="project" value="TreeGrafter"/>
</dbReference>
<evidence type="ECO:0000313" key="23">
    <source>
        <dbReference type="Proteomes" id="UP000244870"/>
    </source>
</evidence>
<evidence type="ECO:0000256" key="6">
    <source>
        <dbReference type="ARBA" id="ARBA00016471"/>
    </source>
</evidence>
<comment type="similarity">
    <text evidence="4 13 16">Belongs to the phosphoglycerate kinase family.</text>
</comment>
<evidence type="ECO:0000256" key="12">
    <source>
        <dbReference type="ARBA" id="ARBA00023152"/>
    </source>
</evidence>
<dbReference type="GO" id="GO:0043531">
    <property type="term" value="F:ADP binding"/>
    <property type="evidence" value="ECO:0007669"/>
    <property type="project" value="TreeGrafter"/>
</dbReference>
<feature type="binding site" evidence="13">
    <location>
        <position position="40"/>
    </location>
    <ligand>
        <name>substrate</name>
    </ligand>
</feature>
<evidence type="ECO:0000256" key="9">
    <source>
        <dbReference type="ARBA" id="ARBA00022741"/>
    </source>
</evidence>
<dbReference type="FunFam" id="3.40.50.1260:FF:000008">
    <property type="entry name" value="Phosphoglycerate kinase"/>
    <property type="match status" value="1"/>
</dbReference>
<dbReference type="PANTHER" id="PTHR11406:SF23">
    <property type="entry name" value="PHOSPHOGLYCERATE KINASE 1, CHLOROPLASTIC-RELATED"/>
    <property type="match status" value="1"/>
</dbReference>
<keyword evidence="10 13" id="KW-0418">Kinase</keyword>
<evidence type="ECO:0000313" key="24">
    <source>
        <dbReference type="Proteomes" id="UP000320012"/>
    </source>
</evidence>
<evidence type="ECO:0000256" key="13">
    <source>
        <dbReference type="HAMAP-Rule" id="MF_00145"/>
    </source>
</evidence>
<dbReference type="AlphaFoldDB" id="A0A0D1JCW0"/>
<feature type="binding site" evidence="13 15">
    <location>
        <begin position="363"/>
        <end position="366"/>
    </location>
    <ligand>
        <name>ATP</name>
        <dbReference type="ChEBI" id="CHEBI:30616"/>
    </ligand>
</feature>
<dbReference type="STRING" id="137591.AO080_10235"/>
<dbReference type="UniPathway" id="UPA00109">
    <property type="reaction ID" value="UER00185"/>
</dbReference>
<dbReference type="EMBL" id="VNHC01000002">
    <property type="protein sequence ID" value="TVV27024.1"/>
    <property type="molecule type" value="Genomic_DNA"/>
</dbReference>
<feature type="binding site" evidence="13 15">
    <location>
        <position position="333"/>
    </location>
    <ligand>
        <name>ATP</name>
        <dbReference type="ChEBI" id="CHEBI:30616"/>
    </ligand>
</feature>
<keyword evidence="7 13" id="KW-0963">Cytoplasm</keyword>
<dbReference type="GO" id="GO:0005829">
    <property type="term" value="C:cytosol"/>
    <property type="evidence" value="ECO:0007669"/>
    <property type="project" value="TreeGrafter"/>
</dbReference>
<protein>
    <recommendedName>
        <fullName evidence="6 13">Phosphoglycerate kinase</fullName>
        <ecNumber evidence="5 13">2.7.2.3</ecNumber>
    </recommendedName>
</protein>
<keyword evidence="11 13" id="KW-0067">ATP-binding</keyword>
<sequence>MAKLTVEDLELKGKKVLMRVDFNVPLKEENGEVVVSNDNRIVAALPTIKYVLEQGGRAILFSHLGRIKSEDDKKGLSMKPVAQRLADLLGQPVTFVPATEGKELEDAVAALEDGQVLIFENTRFEDVVNGEEVKRESKNDPELGKYWASLGDVFVNDAFGTAHRAHASNAGIAANIAQTAAGFLMEKEIKFLGGAVENPERPFVAIIGGAKVSDKITIIENLLKKADKVIVGGGMAFTFDAANGKAIGNSLFEEDKVALAKQLIEEAGDKLVLPVDAVAADKFANDADTYIAEDGIKDGYMGLDAGPKSIELFKSVLADAKTVVWNGPMGVFEMPNFAKGTLAIGEELVKVTKENGATTIVGGGDSTAAVQQLGVADQLSHISTGGGASLEYLEGKTLPGIAAISEKD</sequence>
<evidence type="ECO:0000256" key="15">
    <source>
        <dbReference type="PIRSR" id="PIRSR000724-2"/>
    </source>
</evidence>
<comment type="subcellular location">
    <subcellularLocation>
        <location evidence="2 13">Cytoplasm</location>
    </subcellularLocation>
</comment>
<evidence type="ECO:0000313" key="17">
    <source>
        <dbReference type="EMBL" id="AWF95087.1"/>
    </source>
</evidence>
<keyword evidence="9 13" id="KW-0547">Nucleotide-binding</keyword>
<dbReference type="PATRIC" id="fig|137591.25.peg.1949"/>
<dbReference type="GO" id="GO:0005524">
    <property type="term" value="F:ATP binding"/>
    <property type="evidence" value="ECO:0007669"/>
    <property type="project" value="UniProtKB-KW"/>
</dbReference>
<evidence type="ECO:0000256" key="2">
    <source>
        <dbReference type="ARBA" id="ARBA00004496"/>
    </source>
</evidence>
<evidence type="ECO:0000256" key="16">
    <source>
        <dbReference type="RuleBase" id="RU000532"/>
    </source>
</evidence>
<dbReference type="Pfam" id="PF00162">
    <property type="entry name" value="PGK"/>
    <property type="match status" value="1"/>
</dbReference>
<dbReference type="InterPro" id="IPR001576">
    <property type="entry name" value="Phosphoglycerate_kinase"/>
</dbReference>
<dbReference type="CDD" id="cd00318">
    <property type="entry name" value="Phosphoglycerate_kinase"/>
    <property type="match status" value="1"/>
</dbReference>
<feature type="binding site" evidence="14">
    <location>
        <position position="123"/>
    </location>
    <ligand>
        <name>(2R)-3-phosphoglycerate</name>
        <dbReference type="ChEBI" id="CHEBI:58272"/>
    </ligand>
</feature>
<dbReference type="EMBL" id="NDXJ01000022">
    <property type="protein sequence ID" value="OSP87953.1"/>
    <property type="molecule type" value="Genomic_DNA"/>
</dbReference>
<name>A0A0D1JCW0_9LACO</name>
<feature type="binding site" evidence="13 15">
    <location>
        <position position="215"/>
    </location>
    <ligand>
        <name>ATP</name>
        <dbReference type="ChEBI" id="CHEBI:30616"/>
    </ligand>
</feature>
<dbReference type="PANTHER" id="PTHR11406">
    <property type="entry name" value="PHOSPHOGLYCERATE KINASE"/>
    <property type="match status" value="1"/>
</dbReference>
<dbReference type="Proteomes" id="UP000032287">
    <property type="component" value="Unassembled WGS sequence"/>
</dbReference>
<keyword evidence="12 13" id="KW-0324">Glycolysis</keyword>
<gene>
    <name evidence="13 18" type="primary">pgk</name>
    <name evidence="17" type="ORF">B6254_0677</name>
    <name evidence="19" type="ORF">B9D04_11265</name>
    <name evidence="20" type="ORF">FO435_03610</name>
    <name evidence="18" type="ORF">QX99_01976</name>
</gene>
<evidence type="ECO:0000313" key="22">
    <source>
        <dbReference type="Proteomes" id="UP000193588"/>
    </source>
</evidence>
<reference evidence="20 24" key="4">
    <citation type="submission" date="2019-07" db="EMBL/GenBank/DDBJ databases">
        <title>Genome sequence of Weissella cibaria GK1.</title>
        <authorList>
            <person name="Choi H.-J."/>
        </authorList>
    </citation>
    <scope>NUCLEOTIDE SEQUENCE [LARGE SCALE GENOMIC DNA]</scope>
    <source>
        <strain evidence="20 24">GK1</strain>
    </source>
</reference>
<dbReference type="RefSeq" id="WP_010369262.1">
    <property type="nucleotide sequence ID" value="NZ_BJEF01000014.1"/>
</dbReference>
<dbReference type="GeneID" id="66962777"/>
<dbReference type="eggNOG" id="COG0126">
    <property type="taxonomic scope" value="Bacteria"/>
</dbReference>
<evidence type="ECO:0000256" key="5">
    <source>
        <dbReference type="ARBA" id="ARBA00013061"/>
    </source>
</evidence>
<evidence type="ECO:0000313" key="19">
    <source>
        <dbReference type="EMBL" id="OSP87953.1"/>
    </source>
</evidence>
<evidence type="ECO:0000256" key="10">
    <source>
        <dbReference type="ARBA" id="ARBA00022777"/>
    </source>
</evidence>
<dbReference type="InterPro" id="IPR036043">
    <property type="entry name" value="Phosphoglycerate_kinase_sf"/>
</dbReference>
<dbReference type="PROSITE" id="PS00111">
    <property type="entry name" value="PGLYCERATE_KINASE"/>
    <property type="match status" value="1"/>
</dbReference>
<evidence type="ECO:0000256" key="14">
    <source>
        <dbReference type="PIRSR" id="PIRSR000724-1"/>
    </source>
</evidence>
<feature type="binding site" evidence="13">
    <location>
        <position position="164"/>
    </location>
    <ligand>
        <name>substrate</name>
    </ligand>
</feature>
<proteinExistence type="inferred from homology"/>
<evidence type="ECO:0000313" key="20">
    <source>
        <dbReference type="EMBL" id="TVV27024.1"/>
    </source>
</evidence>
<dbReference type="InterPro" id="IPR015911">
    <property type="entry name" value="Phosphoglycerate_kinase_CS"/>
</dbReference>
<evidence type="ECO:0000256" key="1">
    <source>
        <dbReference type="ARBA" id="ARBA00000642"/>
    </source>
</evidence>
<dbReference type="FunFam" id="3.40.50.1260:FF:000007">
    <property type="entry name" value="Phosphoglycerate kinase"/>
    <property type="match status" value="1"/>
</dbReference>
<dbReference type="EC" id="2.7.2.3" evidence="5 13"/>
<feature type="binding site" evidence="13 14">
    <location>
        <begin position="21"/>
        <end position="23"/>
    </location>
    <ligand>
        <name>substrate</name>
    </ligand>
</feature>
<evidence type="ECO:0000313" key="18">
    <source>
        <dbReference type="EMBL" id="KIU19413.1"/>
    </source>
</evidence>
<evidence type="ECO:0000256" key="4">
    <source>
        <dbReference type="ARBA" id="ARBA00008982"/>
    </source>
</evidence>
<comment type="pathway">
    <text evidence="3 13">Carbohydrate degradation; glycolysis; pyruvate from D-glyceraldehyde 3-phosphate: step 2/5.</text>
</comment>
<keyword evidence="21" id="KW-1185">Reference proteome</keyword>
<organism evidence="18 21">
    <name type="scientific">Weissella cibaria</name>
    <dbReference type="NCBI Taxonomy" id="137591"/>
    <lineage>
        <taxon>Bacteria</taxon>
        <taxon>Bacillati</taxon>
        <taxon>Bacillota</taxon>
        <taxon>Bacilli</taxon>
        <taxon>Lactobacillales</taxon>
        <taxon>Lactobacillaceae</taxon>
        <taxon>Weissella</taxon>
    </lineage>
</organism>
<dbReference type="Proteomes" id="UP000193588">
    <property type="component" value="Unassembled WGS sequence"/>
</dbReference>
<dbReference type="HAMAP" id="MF_00145">
    <property type="entry name" value="Phosphoglyc_kinase"/>
    <property type="match status" value="1"/>
</dbReference>
<dbReference type="EMBL" id="CP020928">
    <property type="protein sequence ID" value="AWF95087.1"/>
    <property type="molecule type" value="Genomic_DNA"/>
</dbReference>
<dbReference type="Proteomes" id="UP000320012">
    <property type="component" value="Unassembled WGS sequence"/>
</dbReference>
<dbReference type="KEGG" id="wcb:AO080_10235"/>
<dbReference type="OrthoDB" id="9808460at2"/>
<dbReference type="GO" id="GO:0006096">
    <property type="term" value="P:glycolytic process"/>
    <property type="evidence" value="ECO:0007669"/>
    <property type="project" value="UniProtKB-UniRule"/>
</dbReference>
<feature type="binding site" evidence="14">
    <location>
        <position position="40"/>
    </location>
    <ligand>
        <name>(2R)-3-phosphoglycerate</name>
        <dbReference type="ChEBI" id="CHEBI:58272"/>
    </ligand>
</feature>
<accession>A0A0D1JCW0</accession>
<reference evidence="17 23" key="3">
    <citation type="submission" date="2017-04" db="EMBL/GenBank/DDBJ databases">
        <title>Weissella cibaria strain m2 complete genome.</title>
        <authorList>
            <person name="Pan Q."/>
            <person name="Tan M."/>
            <person name="Yao F."/>
            <person name="Su S."/>
        </authorList>
    </citation>
    <scope>NUCLEOTIDE SEQUENCE [LARGE SCALE GENOMIC DNA]</scope>
    <source>
        <strain evidence="17 23">M2</strain>
    </source>
</reference>
<evidence type="ECO:0000256" key="3">
    <source>
        <dbReference type="ARBA" id="ARBA00004838"/>
    </source>
</evidence>
<dbReference type="SUPFAM" id="SSF53748">
    <property type="entry name" value="Phosphoglycerate kinase"/>
    <property type="match status" value="1"/>
</dbReference>
<reference evidence="19 22" key="2">
    <citation type="submission" date="2017-04" db="EMBL/GenBank/DDBJ databases">
        <title>The genome sequence of Weissella cibaria isolated from wild Drosophila.</title>
        <authorList>
            <person name="Ricks N.J."/>
            <person name="Carroll C."/>
            <person name="Walters A."/>
            <person name="Newell P.D."/>
            <person name="Chaston J.M."/>
        </authorList>
    </citation>
    <scope>NUCLEOTIDE SEQUENCE [LARGE SCALE GENOMIC DNA]</scope>
    <source>
        <strain evidence="19 22">DmW_103</strain>
    </source>
</reference>
<feature type="binding site" evidence="13">
    <location>
        <position position="123"/>
    </location>
    <ligand>
        <name>substrate</name>
    </ligand>
</feature>
<dbReference type="PRINTS" id="PR00477">
    <property type="entry name" value="PHGLYCKINASE"/>
</dbReference>
<evidence type="ECO:0000256" key="11">
    <source>
        <dbReference type="ARBA" id="ARBA00022840"/>
    </source>
</evidence>
<dbReference type="Proteomes" id="UP000244870">
    <property type="component" value="Chromosome"/>
</dbReference>
<reference evidence="18 21" key="1">
    <citation type="journal article" date="2015" name="Microbiology (Mosc.)">
        <title>Genomics of the Weissella cibaria species with an examination of its metabolic traits.</title>
        <authorList>
            <person name="Lynch K.M."/>
            <person name="Lucid A."/>
            <person name="Arendt E.K."/>
            <person name="Sleator R.D."/>
            <person name="Lucey B."/>
            <person name="Coffey A."/>
        </authorList>
    </citation>
    <scope>NUCLEOTIDE SEQUENCE [LARGE SCALE GENOMIC DNA]</scope>
    <source>
        <strain evidence="18 21">MG1</strain>
    </source>
</reference>